<organism evidence="2 3">
    <name type="scientific">Crenichthys baileyi</name>
    <name type="common">White River springfish</name>
    <dbReference type="NCBI Taxonomy" id="28760"/>
    <lineage>
        <taxon>Eukaryota</taxon>
        <taxon>Metazoa</taxon>
        <taxon>Chordata</taxon>
        <taxon>Craniata</taxon>
        <taxon>Vertebrata</taxon>
        <taxon>Euteleostomi</taxon>
        <taxon>Actinopterygii</taxon>
        <taxon>Neopterygii</taxon>
        <taxon>Teleostei</taxon>
        <taxon>Neoteleostei</taxon>
        <taxon>Acanthomorphata</taxon>
        <taxon>Ovalentaria</taxon>
        <taxon>Atherinomorphae</taxon>
        <taxon>Cyprinodontiformes</taxon>
        <taxon>Goodeidae</taxon>
        <taxon>Crenichthys</taxon>
    </lineage>
</organism>
<feature type="compositionally biased region" description="Acidic residues" evidence="1">
    <location>
        <begin position="16"/>
        <end position="25"/>
    </location>
</feature>
<name>A0AAV9S2N6_9TELE</name>
<feature type="compositionally biased region" description="Basic and acidic residues" evidence="1">
    <location>
        <begin position="1"/>
        <end position="12"/>
    </location>
</feature>
<dbReference type="AlphaFoldDB" id="A0AAV9S2N6"/>
<keyword evidence="3" id="KW-1185">Reference proteome</keyword>
<reference evidence="2 3" key="1">
    <citation type="submission" date="2021-06" db="EMBL/GenBank/DDBJ databases">
        <authorList>
            <person name="Palmer J.M."/>
        </authorList>
    </citation>
    <scope>NUCLEOTIDE SEQUENCE [LARGE SCALE GENOMIC DNA]</scope>
    <source>
        <strain evidence="2 3">MEX-2019</strain>
        <tissue evidence="2">Muscle</tissue>
    </source>
</reference>
<sequence>MPPGGRPERDGMDASNSDEDRVDDETAGHPTAIFWTVPLPIDEVLHASSSSTGVHNATDIKGRMAIDFPGRYRGDPSHRHPKAPQSTGPPEEPLPGLLHLPQRRAGESPRGTTQQPQCKSPRELQRRAHRPPRQLSAPEQIQPWTPRTQEVVPFPPGVEISRPPQHLNLVWESPGSCLNLSDPGLDPSPQRPPS</sequence>
<feature type="compositionally biased region" description="Polar residues" evidence="1">
    <location>
        <begin position="137"/>
        <end position="148"/>
    </location>
</feature>
<gene>
    <name evidence="2" type="ORF">CRENBAI_025168</name>
</gene>
<evidence type="ECO:0000256" key="1">
    <source>
        <dbReference type="SAM" id="MobiDB-lite"/>
    </source>
</evidence>
<feature type="region of interest" description="Disordered" evidence="1">
    <location>
        <begin position="173"/>
        <end position="194"/>
    </location>
</feature>
<proteinExistence type="predicted"/>
<protein>
    <submittedName>
        <fullName evidence="2">Uncharacterized protein</fullName>
    </submittedName>
</protein>
<evidence type="ECO:0000313" key="2">
    <source>
        <dbReference type="EMBL" id="KAK5615584.1"/>
    </source>
</evidence>
<comment type="caution">
    <text evidence="2">The sequence shown here is derived from an EMBL/GenBank/DDBJ whole genome shotgun (WGS) entry which is preliminary data.</text>
</comment>
<feature type="compositionally biased region" description="Basic and acidic residues" evidence="1">
    <location>
        <begin position="58"/>
        <end position="78"/>
    </location>
</feature>
<feature type="region of interest" description="Disordered" evidence="1">
    <location>
        <begin position="49"/>
        <end position="159"/>
    </location>
</feature>
<evidence type="ECO:0000313" key="3">
    <source>
        <dbReference type="Proteomes" id="UP001311232"/>
    </source>
</evidence>
<feature type="region of interest" description="Disordered" evidence="1">
    <location>
        <begin position="1"/>
        <end position="29"/>
    </location>
</feature>
<accession>A0AAV9S2N6</accession>
<dbReference type="EMBL" id="JAHHUM010000945">
    <property type="protein sequence ID" value="KAK5615584.1"/>
    <property type="molecule type" value="Genomic_DNA"/>
</dbReference>
<dbReference type="Proteomes" id="UP001311232">
    <property type="component" value="Unassembled WGS sequence"/>
</dbReference>